<proteinExistence type="predicted"/>
<name>A0A366MEJ5_9EURY</name>
<dbReference type="Proteomes" id="UP000253099">
    <property type="component" value="Unassembled WGS sequence"/>
</dbReference>
<keyword evidence="2" id="KW-1185">Reference proteome</keyword>
<accession>A0A366MEJ5</accession>
<gene>
    <name evidence="1" type="ORF">ALNOE001_01140</name>
</gene>
<dbReference type="EMBL" id="NIZT01000003">
    <property type="protein sequence ID" value="RBQ24467.1"/>
    <property type="molecule type" value="Genomic_DNA"/>
</dbReference>
<reference evidence="1 2" key="1">
    <citation type="submission" date="2018-06" db="EMBL/GenBank/DDBJ databases">
        <title>Genomic insight into two independent archaeal endosymbiosis events.</title>
        <authorList>
            <person name="Lind A.E."/>
            <person name="Lewis W.H."/>
            <person name="Spang A."/>
            <person name="Guy L."/>
            <person name="Embley M.T."/>
            <person name="Ettema T.J.G."/>
        </authorList>
    </citation>
    <scope>NUCLEOTIDE SEQUENCE [LARGE SCALE GENOMIC DNA]</scope>
    <source>
        <strain evidence="1">NOE</strain>
    </source>
</reference>
<evidence type="ECO:0008006" key="3">
    <source>
        <dbReference type="Google" id="ProtNLM"/>
    </source>
</evidence>
<evidence type="ECO:0000313" key="2">
    <source>
        <dbReference type="Proteomes" id="UP000253099"/>
    </source>
</evidence>
<comment type="caution">
    <text evidence="1">The sequence shown here is derived from an EMBL/GenBank/DDBJ whole genome shotgun (WGS) entry which is preliminary data.</text>
</comment>
<dbReference type="AlphaFoldDB" id="A0A366MEJ5"/>
<organism evidence="1 2">
    <name type="scientific">Candidatus Methanobinarius endosymbioticus</name>
    <dbReference type="NCBI Taxonomy" id="2006182"/>
    <lineage>
        <taxon>Archaea</taxon>
        <taxon>Methanobacteriati</taxon>
        <taxon>Methanobacteriota</taxon>
        <taxon>Methanomada group</taxon>
        <taxon>Methanobacteria</taxon>
        <taxon>Methanobacteriales</taxon>
        <taxon>Methanobacteriaceae</taxon>
        <taxon>Candidatus Methanobinarius</taxon>
    </lineage>
</organism>
<evidence type="ECO:0000313" key="1">
    <source>
        <dbReference type="EMBL" id="RBQ24467.1"/>
    </source>
</evidence>
<protein>
    <recommendedName>
        <fullName evidence="3">Right handed beta helix domain-containing protein</fullName>
    </recommendedName>
</protein>
<sequence>MINDANKTENSNIFNVKIKNNSINTFEESVNLLSESQSSENKVIIKNVSIENNKINSENKEGILIESNRNIEDIKIKNNDVKSKKRVY</sequence>